<evidence type="ECO:0000256" key="10">
    <source>
        <dbReference type="ARBA" id="ARBA00023002"/>
    </source>
</evidence>
<dbReference type="PANTHER" id="PTHR11771">
    <property type="entry name" value="LIPOXYGENASE"/>
    <property type="match status" value="1"/>
</dbReference>
<dbReference type="SUPFAM" id="SSF49723">
    <property type="entry name" value="Lipase/lipooxygenase domain (PLAT/LH2 domain)"/>
    <property type="match status" value="1"/>
</dbReference>
<dbReference type="PRINTS" id="PR00087">
    <property type="entry name" value="LIPOXYGENASE"/>
</dbReference>
<dbReference type="GO" id="GO:0006633">
    <property type="term" value="P:fatty acid biosynthetic process"/>
    <property type="evidence" value="ECO:0007669"/>
    <property type="project" value="UniProtKB-KW"/>
</dbReference>
<dbReference type="Gene3D" id="4.10.375.10">
    <property type="entry name" value="Lipoxygenase-1, Domain 2"/>
    <property type="match status" value="1"/>
</dbReference>
<dbReference type="PRINTS" id="PR00468">
    <property type="entry name" value="PLTLPOXGNASE"/>
</dbReference>
<dbReference type="Gene3D" id="4.10.372.10">
    <property type="entry name" value="Lipoxygenase-1, Domain 3"/>
    <property type="match status" value="1"/>
</dbReference>
<keyword evidence="19" id="KW-1185">Reference proteome</keyword>
<keyword evidence="7 15" id="KW-0925">Oxylipin biosynthesis</keyword>
<keyword evidence="6" id="KW-0479">Metal-binding</keyword>
<dbReference type="InterPro" id="IPR027433">
    <property type="entry name" value="Lipoxygenase_dom_3"/>
</dbReference>
<evidence type="ECO:0000256" key="6">
    <source>
        <dbReference type="ARBA" id="ARBA00022723"/>
    </source>
</evidence>
<evidence type="ECO:0000256" key="3">
    <source>
        <dbReference type="ARBA" id="ARBA00009419"/>
    </source>
</evidence>
<dbReference type="InterPro" id="IPR036226">
    <property type="entry name" value="LipOase_C_sf"/>
</dbReference>
<evidence type="ECO:0000256" key="9">
    <source>
        <dbReference type="ARBA" id="ARBA00022964"/>
    </source>
</evidence>
<dbReference type="Pfam" id="PF00305">
    <property type="entry name" value="Lipoxygenase"/>
    <property type="match status" value="1"/>
</dbReference>
<keyword evidence="4" id="KW-0963">Cytoplasm</keyword>
<comment type="subcellular location">
    <subcellularLocation>
        <location evidence="2">Cytoplasm</location>
    </subcellularLocation>
</comment>
<evidence type="ECO:0000256" key="13">
    <source>
        <dbReference type="ARBA" id="ARBA00023160"/>
    </source>
</evidence>
<dbReference type="GO" id="GO:0031408">
    <property type="term" value="P:oxylipin biosynthetic process"/>
    <property type="evidence" value="ECO:0007669"/>
    <property type="project" value="UniProtKB-UniRule"/>
</dbReference>
<dbReference type="SMART" id="SM00308">
    <property type="entry name" value="LH2"/>
    <property type="match status" value="1"/>
</dbReference>
<dbReference type="InterPro" id="IPR042057">
    <property type="entry name" value="Lipoxy_PLAT/LH2"/>
</dbReference>
<evidence type="ECO:0000256" key="5">
    <source>
        <dbReference type="ARBA" id="ARBA00022516"/>
    </source>
</evidence>
<dbReference type="FunFam" id="4.10.372.10:FF:000001">
    <property type="entry name" value="Lipoxygenase"/>
    <property type="match status" value="1"/>
</dbReference>
<evidence type="ECO:0000256" key="8">
    <source>
        <dbReference type="ARBA" id="ARBA00022832"/>
    </source>
</evidence>
<dbReference type="InterPro" id="IPR013819">
    <property type="entry name" value="LipOase_C"/>
</dbReference>
<keyword evidence="10" id="KW-0560">Oxidoreductase</keyword>
<evidence type="ECO:0000256" key="2">
    <source>
        <dbReference type="ARBA" id="ARBA00004496"/>
    </source>
</evidence>
<evidence type="ECO:0000313" key="19">
    <source>
        <dbReference type="Proteomes" id="UP001603857"/>
    </source>
</evidence>
<dbReference type="GO" id="GO:0005737">
    <property type="term" value="C:cytoplasm"/>
    <property type="evidence" value="ECO:0007669"/>
    <property type="project" value="UniProtKB-SubCell"/>
</dbReference>
<evidence type="ECO:0000256" key="1">
    <source>
        <dbReference type="ARBA" id="ARBA00001962"/>
    </source>
</evidence>
<keyword evidence="9" id="KW-0223">Dioxygenase</keyword>
<dbReference type="GO" id="GO:0034440">
    <property type="term" value="P:lipid oxidation"/>
    <property type="evidence" value="ECO:0007669"/>
    <property type="project" value="UniProtKB-ARBA"/>
</dbReference>
<accession>A0ABD1LLI3</accession>
<comment type="caution">
    <text evidence="14">Lacks conserved residue(s) required for the propagation of feature annotation.</text>
</comment>
<keyword evidence="11" id="KW-0408">Iron</keyword>
<dbReference type="Gene3D" id="2.60.60.20">
    <property type="entry name" value="PLAT/LH2 domain"/>
    <property type="match status" value="1"/>
</dbReference>
<dbReference type="FunFam" id="1.20.245.10:FF:000002">
    <property type="entry name" value="Lipoxygenase"/>
    <property type="match status" value="1"/>
</dbReference>
<proteinExistence type="inferred from homology"/>
<evidence type="ECO:0000256" key="11">
    <source>
        <dbReference type="ARBA" id="ARBA00023004"/>
    </source>
</evidence>
<evidence type="ECO:0000256" key="4">
    <source>
        <dbReference type="ARBA" id="ARBA00022490"/>
    </source>
</evidence>
<evidence type="ECO:0000256" key="14">
    <source>
        <dbReference type="PROSITE-ProRule" id="PRU00152"/>
    </source>
</evidence>
<evidence type="ECO:0000256" key="12">
    <source>
        <dbReference type="ARBA" id="ARBA00023098"/>
    </source>
</evidence>
<feature type="domain" description="Lipoxygenase" evidence="17">
    <location>
        <begin position="159"/>
        <end position="860"/>
    </location>
</feature>
<keyword evidence="12" id="KW-0443">Lipid metabolism</keyword>
<dbReference type="PROSITE" id="PS00081">
    <property type="entry name" value="LIPOXYGENASE_2"/>
    <property type="match status" value="1"/>
</dbReference>
<dbReference type="Proteomes" id="UP001603857">
    <property type="component" value="Unassembled WGS sequence"/>
</dbReference>
<dbReference type="CDD" id="cd01751">
    <property type="entry name" value="PLAT_LH2"/>
    <property type="match status" value="1"/>
</dbReference>
<evidence type="ECO:0000259" key="16">
    <source>
        <dbReference type="PROSITE" id="PS50095"/>
    </source>
</evidence>
<feature type="domain" description="PLAT" evidence="16">
    <location>
        <begin position="29"/>
        <end position="156"/>
    </location>
</feature>
<dbReference type="EMBL" id="JBGMDY010000008">
    <property type="protein sequence ID" value="KAL2324387.1"/>
    <property type="molecule type" value="Genomic_DNA"/>
</dbReference>
<dbReference type="Gene3D" id="1.20.245.10">
    <property type="entry name" value="Lipoxygenase-1, Domain 5"/>
    <property type="match status" value="1"/>
</dbReference>
<dbReference type="GO" id="GO:0016702">
    <property type="term" value="F:oxidoreductase activity, acting on single donors with incorporation of molecular oxygen, incorporation of two atoms of oxygen"/>
    <property type="evidence" value="ECO:0007669"/>
    <property type="project" value="UniProtKB-ARBA"/>
</dbReference>
<keyword evidence="8" id="KW-0276">Fatty acid metabolism</keyword>
<dbReference type="InterPro" id="IPR020834">
    <property type="entry name" value="LipOase_CS"/>
</dbReference>
<dbReference type="FunFam" id="3.10.450.60:FF:000002">
    <property type="entry name" value="Lipoxygenase"/>
    <property type="match status" value="1"/>
</dbReference>
<dbReference type="Gene3D" id="3.10.450.60">
    <property type="match status" value="1"/>
</dbReference>
<dbReference type="FunFam" id="4.10.375.10:FF:000001">
    <property type="entry name" value="Lipoxygenase"/>
    <property type="match status" value="1"/>
</dbReference>
<evidence type="ECO:0000259" key="17">
    <source>
        <dbReference type="PROSITE" id="PS51393"/>
    </source>
</evidence>
<organism evidence="18 19">
    <name type="scientific">Flemingia macrophylla</name>
    <dbReference type="NCBI Taxonomy" id="520843"/>
    <lineage>
        <taxon>Eukaryota</taxon>
        <taxon>Viridiplantae</taxon>
        <taxon>Streptophyta</taxon>
        <taxon>Embryophyta</taxon>
        <taxon>Tracheophyta</taxon>
        <taxon>Spermatophyta</taxon>
        <taxon>Magnoliopsida</taxon>
        <taxon>eudicotyledons</taxon>
        <taxon>Gunneridae</taxon>
        <taxon>Pentapetalae</taxon>
        <taxon>rosids</taxon>
        <taxon>fabids</taxon>
        <taxon>Fabales</taxon>
        <taxon>Fabaceae</taxon>
        <taxon>Papilionoideae</taxon>
        <taxon>50 kb inversion clade</taxon>
        <taxon>NPAAA clade</taxon>
        <taxon>indigoferoid/millettioid clade</taxon>
        <taxon>Phaseoleae</taxon>
        <taxon>Flemingia</taxon>
    </lineage>
</organism>
<dbReference type="InterPro" id="IPR036392">
    <property type="entry name" value="PLAT/LH2_dom_sf"/>
</dbReference>
<keyword evidence="13 15" id="KW-0275">Fatty acid biosynthesis</keyword>
<dbReference type="InterPro" id="IPR001246">
    <property type="entry name" value="LipOase_plant"/>
</dbReference>
<comment type="caution">
    <text evidence="18">The sequence shown here is derived from an EMBL/GenBank/DDBJ whole genome shotgun (WGS) entry which is preliminary data.</text>
</comment>
<sequence>MEKVKVKVKVERSKRVKGRVVLMKKGLLDFHDLKANVLDRVHELLGKGVSLQLVSATATTPNPAKGKHGKVAYLERWVSTITSLTSASDTEFLVSFDWDENIGVPGAFIIRNHHHSQFYLKTVTIEDIPGHAPVHFVCNSWVYPVHRYHYDRVFFANKAYLPCETPEALRKLREQELIALRGKGYGKLNEWDRVYDYAYYNDLGTPDDGPLYARPVLGGSHFPYPRRGRTSRPHTKTDPKTESRLHLLNLNVYVPRDEQFGHVKFSDFLAYALKSVAQVLLPEIRSLCDKTINEFDTFQDVLDIYEGSIKLPSSPMVSKLRELVPYELLRELIRNDGERFLKFPVPDVIKASKTAWRTDEEFAREMLAGVNPVIIRRLQEFPPASKLDRGRYGDQTSTIRATHIEDSLDGLTIDEAIQTMRLFILDHHDALMPYISRINSTNTKTYASRTLLFLQDDGTLTPLAIELSLPHPQGEQHGAVSKVFTPAREGVAASVWQLAKAYASVNDSGYHQLVSHWLYTHAVIEPFIIATNRQLSILHPIHKLLKPHFRDTMHINALARHTLINAGGVLEKTVFPGKFALEMSSFLYKSWDFTQQALPADLLKRGMAVPDSSCRHGLRLVIEDYPFAVDGLEIWDAIETWVSEYCNFYYTSNDMVEDDYELQNWWKEIRNEGHGDLKDRAWWPEMKTREEVIQSCTIIIWLASAFHAAVNFGQYPFAGYLPNRPTVSRRFMPEPGTPEYEELKSDPDLAFLKTITAQFQTLLGVSLIEVLSRHSTEEVYLGQCVNPEWTLDAEALAAFERFRQKLLKIETNIMERNKDKRLKNRNGPVKMPYTLLYPNTSDYSGEGGLTGKGIPNSISI</sequence>
<keyword evidence="5 15" id="KW-0444">Lipid biosynthesis</keyword>
<comment type="similarity">
    <text evidence="3 15">Belongs to the lipoxygenase family.</text>
</comment>
<gene>
    <name evidence="18" type="ORF">Fmac_023445</name>
</gene>
<dbReference type="InterPro" id="IPR000907">
    <property type="entry name" value="LipOase"/>
</dbReference>
<comment type="pathway">
    <text evidence="15">Lipid metabolism; oxylipin biosynthesis.</text>
</comment>
<dbReference type="InterPro" id="IPR001024">
    <property type="entry name" value="PLAT/LH2_dom"/>
</dbReference>
<evidence type="ECO:0000313" key="18">
    <source>
        <dbReference type="EMBL" id="KAL2324387.1"/>
    </source>
</evidence>
<reference evidence="18 19" key="1">
    <citation type="submission" date="2024-08" db="EMBL/GenBank/DDBJ databases">
        <title>Insights into the chromosomal genome structure of Flemingia macrophylla.</title>
        <authorList>
            <person name="Ding Y."/>
            <person name="Zhao Y."/>
            <person name="Bi W."/>
            <person name="Wu M."/>
            <person name="Zhao G."/>
            <person name="Gong Y."/>
            <person name="Li W."/>
            <person name="Zhang P."/>
        </authorList>
    </citation>
    <scope>NUCLEOTIDE SEQUENCE [LARGE SCALE GENOMIC DNA]</scope>
    <source>
        <strain evidence="18">DYQJB</strain>
        <tissue evidence="18">Leaf</tissue>
    </source>
</reference>
<evidence type="ECO:0000256" key="15">
    <source>
        <dbReference type="RuleBase" id="RU003975"/>
    </source>
</evidence>
<dbReference type="GO" id="GO:0005506">
    <property type="term" value="F:iron ion binding"/>
    <property type="evidence" value="ECO:0007669"/>
    <property type="project" value="UniProtKB-ARBA"/>
</dbReference>
<dbReference type="EC" id="1.13.11.-" evidence="15"/>
<dbReference type="PROSITE" id="PS50095">
    <property type="entry name" value="PLAT"/>
    <property type="match status" value="1"/>
</dbReference>
<protein>
    <recommendedName>
        <fullName evidence="15">Lipoxygenase</fullName>
        <ecNumber evidence="15">1.13.11.-</ecNumber>
    </recommendedName>
</protein>
<comment type="function">
    <text evidence="15">Plant lipoxygenase may be involved in a number of diverse aspects of plant physiology including growth and development, pest resistance, and senescence or responses to wounding.</text>
</comment>
<dbReference type="PROSITE" id="PS51393">
    <property type="entry name" value="LIPOXYGENASE_3"/>
    <property type="match status" value="1"/>
</dbReference>
<dbReference type="SUPFAM" id="SSF48484">
    <property type="entry name" value="Lipoxigenase"/>
    <property type="match status" value="1"/>
</dbReference>
<comment type="cofactor">
    <cofactor evidence="1">
        <name>Fe cation</name>
        <dbReference type="ChEBI" id="CHEBI:24875"/>
    </cofactor>
</comment>
<dbReference type="AlphaFoldDB" id="A0ABD1LLI3"/>
<dbReference type="Pfam" id="PF01477">
    <property type="entry name" value="PLAT"/>
    <property type="match status" value="1"/>
</dbReference>
<evidence type="ECO:0000256" key="7">
    <source>
        <dbReference type="ARBA" id="ARBA00022767"/>
    </source>
</evidence>
<name>A0ABD1LLI3_9FABA</name>